<dbReference type="PANTHER" id="PTHR30151:SF16">
    <property type="entry name" value="ABC TRANSPORTER PERMEASE PROTEIN"/>
    <property type="match status" value="1"/>
</dbReference>
<evidence type="ECO:0000256" key="5">
    <source>
        <dbReference type="ARBA" id="ARBA00022989"/>
    </source>
</evidence>
<dbReference type="GO" id="GO:0005886">
    <property type="term" value="C:plasma membrane"/>
    <property type="evidence" value="ECO:0007669"/>
    <property type="project" value="UniProtKB-SubCell"/>
</dbReference>
<proteinExistence type="inferred from homology"/>
<name>A0A8A0RMF0_9FIRM</name>
<dbReference type="Pfam" id="PF00528">
    <property type="entry name" value="BPD_transp_1"/>
    <property type="match status" value="1"/>
</dbReference>
<keyword evidence="4 7" id="KW-0812">Transmembrane</keyword>
<dbReference type="InterPro" id="IPR000515">
    <property type="entry name" value="MetI-like"/>
</dbReference>
<feature type="transmembrane region" description="Helical" evidence="7">
    <location>
        <begin position="220"/>
        <end position="241"/>
    </location>
</feature>
<keyword evidence="6 7" id="KW-0472">Membrane</keyword>
<dbReference type="SUPFAM" id="SSF161098">
    <property type="entry name" value="MetI-like"/>
    <property type="match status" value="1"/>
</dbReference>
<evidence type="ECO:0000256" key="4">
    <source>
        <dbReference type="ARBA" id="ARBA00022692"/>
    </source>
</evidence>
<dbReference type="CDD" id="cd06261">
    <property type="entry name" value="TM_PBP2"/>
    <property type="match status" value="1"/>
</dbReference>
<dbReference type="GO" id="GO:0055085">
    <property type="term" value="P:transmembrane transport"/>
    <property type="evidence" value="ECO:0007669"/>
    <property type="project" value="InterPro"/>
</dbReference>
<evidence type="ECO:0000256" key="2">
    <source>
        <dbReference type="ARBA" id="ARBA00022448"/>
    </source>
</evidence>
<feature type="transmembrane region" description="Helical" evidence="7">
    <location>
        <begin position="159"/>
        <end position="180"/>
    </location>
</feature>
<evidence type="ECO:0000256" key="1">
    <source>
        <dbReference type="ARBA" id="ARBA00004651"/>
    </source>
</evidence>
<reference evidence="9" key="1">
    <citation type="submission" date="2020-07" db="EMBL/GenBank/DDBJ databases">
        <title>Koleobacter methoxysyntrophicus gen. nov., sp. nov., a novel anaerobic bacterium isolated from deep subsurface oil field and proposal of Koleobacterales ord. nov. in the phylum Firmicutes.</title>
        <authorList>
            <person name="Sakamoto S."/>
            <person name="Tamaki H."/>
        </authorList>
    </citation>
    <scope>NUCLEOTIDE SEQUENCE</scope>
    <source>
        <strain evidence="9">NRmbB1</strain>
    </source>
</reference>
<keyword evidence="2 7" id="KW-0813">Transport</keyword>
<keyword evidence="10" id="KW-1185">Reference proteome</keyword>
<dbReference type="Proteomes" id="UP000662904">
    <property type="component" value="Chromosome"/>
</dbReference>
<evidence type="ECO:0000256" key="6">
    <source>
        <dbReference type="ARBA" id="ARBA00023136"/>
    </source>
</evidence>
<sequence>MAKTMRHLVIVVILIVFWELLARSGWYPPLLFPPLRDILRSLSIHKQEILYRTCYSISLIGKGFSVSIGVAFLLAGLAVFYKPISEGVSTLMGIMHPLPAIAILPIALLWFGSGNRSIIAIIIFSSLWPLIANIYNGFRSVPATQLEVGRNLGLKGMNLMLKVMLPASLPHILTGLRIGWARAWQASVAAEMVFGASGGEGGIGWFLYKKRFMMEIPGAFAGLTIIIIIGILVENIILAYIENNTIKKWKMAG</sequence>
<gene>
    <name evidence="9" type="primary">ssuC_1</name>
    <name evidence="9" type="ORF">H0A61_01042</name>
</gene>
<protein>
    <submittedName>
        <fullName evidence="9">Aliphatic sulfonates transport permease protein SsuC</fullName>
    </submittedName>
</protein>
<feature type="domain" description="ABC transmembrane type-1" evidence="8">
    <location>
        <begin position="51"/>
        <end position="238"/>
    </location>
</feature>
<dbReference type="PROSITE" id="PS50928">
    <property type="entry name" value="ABC_TM1"/>
    <property type="match status" value="1"/>
</dbReference>
<feature type="transmembrane region" description="Helical" evidence="7">
    <location>
        <begin position="118"/>
        <end position="138"/>
    </location>
</feature>
<dbReference type="AlphaFoldDB" id="A0A8A0RMF0"/>
<comment type="subcellular location">
    <subcellularLocation>
        <location evidence="1 7">Cell membrane</location>
        <topology evidence="1 7">Multi-pass membrane protein</topology>
    </subcellularLocation>
</comment>
<accession>A0A8A0RMF0</accession>
<keyword evidence="3" id="KW-1003">Cell membrane</keyword>
<dbReference type="PANTHER" id="PTHR30151">
    <property type="entry name" value="ALKANE SULFONATE ABC TRANSPORTER-RELATED, MEMBRANE SUBUNIT"/>
    <property type="match status" value="1"/>
</dbReference>
<evidence type="ECO:0000259" key="8">
    <source>
        <dbReference type="PROSITE" id="PS50928"/>
    </source>
</evidence>
<organism evidence="9 10">
    <name type="scientific">Koleobacter methoxysyntrophicus</name>
    <dbReference type="NCBI Taxonomy" id="2751313"/>
    <lineage>
        <taxon>Bacteria</taxon>
        <taxon>Bacillati</taxon>
        <taxon>Bacillota</taxon>
        <taxon>Clostridia</taxon>
        <taxon>Koleobacterales</taxon>
        <taxon>Koleobacteraceae</taxon>
        <taxon>Koleobacter</taxon>
    </lineage>
</organism>
<feature type="transmembrane region" description="Helical" evidence="7">
    <location>
        <begin position="59"/>
        <end position="81"/>
    </location>
</feature>
<feature type="transmembrane region" description="Helical" evidence="7">
    <location>
        <begin position="93"/>
        <end position="112"/>
    </location>
</feature>
<evidence type="ECO:0000256" key="3">
    <source>
        <dbReference type="ARBA" id="ARBA00022475"/>
    </source>
</evidence>
<dbReference type="Gene3D" id="1.10.3720.10">
    <property type="entry name" value="MetI-like"/>
    <property type="match status" value="1"/>
</dbReference>
<dbReference type="KEGG" id="kme:H0A61_01042"/>
<evidence type="ECO:0000313" key="10">
    <source>
        <dbReference type="Proteomes" id="UP000662904"/>
    </source>
</evidence>
<keyword evidence="5 7" id="KW-1133">Transmembrane helix</keyword>
<evidence type="ECO:0000313" key="9">
    <source>
        <dbReference type="EMBL" id="QSQ08699.1"/>
    </source>
</evidence>
<evidence type="ECO:0000256" key="7">
    <source>
        <dbReference type="RuleBase" id="RU363032"/>
    </source>
</evidence>
<dbReference type="RefSeq" id="WP_206708902.1">
    <property type="nucleotide sequence ID" value="NZ_CP059066.1"/>
</dbReference>
<dbReference type="InterPro" id="IPR035906">
    <property type="entry name" value="MetI-like_sf"/>
</dbReference>
<comment type="similarity">
    <text evidence="7">Belongs to the binding-protein-dependent transport system permease family.</text>
</comment>
<dbReference type="EMBL" id="CP059066">
    <property type="protein sequence ID" value="QSQ08699.1"/>
    <property type="molecule type" value="Genomic_DNA"/>
</dbReference>